<dbReference type="Proteomes" id="UP001142078">
    <property type="component" value="Unassembled WGS sequence"/>
</dbReference>
<protein>
    <submittedName>
        <fullName evidence="1">Uncharacterized protein</fullName>
    </submittedName>
</protein>
<evidence type="ECO:0000313" key="2">
    <source>
        <dbReference type="Proteomes" id="UP001142078"/>
    </source>
</evidence>
<reference evidence="1" key="1">
    <citation type="submission" date="2022-07" db="EMBL/GenBank/DDBJ databases">
        <title>Enhanced cultured diversity of the mouse gut microbiota enables custom-made synthetic communities.</title>
        <authorList>
            <person name="Afrizal A."/>
        </authorList>
    </citation>
    <scope>NUCLEOTIDE SEQUENCE</scope>
    <source>
        <strain evidence="1">DSM 29482</strain>
    </source>
</reference>
<comment type="caution">
    <text evidence="1">The sequence shown here is derived from an EMBL/GenBank/DDBJ whole genome shotgun (WGS) entry which is preliminary data.</text>
</comment>
<evidence type="ECO:0000313" key="1">
    <source>
        <dbReference type="EMBL" id="MCR2043795.1"/>
    </source>
</evidence>
<name>A0A9X2MIM9_9FIRM</name>
<gene>
    <name evidence="1" type="ORF">NSA23_06635</name>
</gene>
<dbReference type="EMBL" id="JANJZL010000003">
    <property type="protein sequence ID" value="MCR2043795.1"/>
    <property type="molecule type" value="Genomic_DNA"/>
</dbReference>
<accession>A0A9X2MIM9</accession>
<keyword evidence="2" id="KW-1185">Reference proteome</keyword>
<sequence>MCNNNKDVLQEFLQRMEDVLSSSTIHKETSKIEKEVQLLESKKNKLVNMRLEDIIDKETYEEKYTDILQKIDVKIQDIQDREKLTSNLEEEKDIKNVY</sequence>
<proteinExistence type="predicted"/>
<dbReference type="AlphaFoldDB" id="A0A9X2MIM9"/>
<organism evidence="1 2">
    <name type="scientific">Anaerosalibacter massiliensis</name>
    <dbReference type="NCBI Taxonomy" id="1347392"/>
    <lineage>
        <taxon>Bacteria</taxon>
        <taxon>Bacillati</taxon>
        <taxon>Bacillota</taxon>
        <taxon>Tissierellia</taxon>
        <taxon>Tissierellales</taxon>
        <taxon>Sporanaerobacteraceae</taxon>
        <taxon>Anaerosalibacter</taxon>
    </lineage>
</organism>
<dbReference type="RefSeq" id="WP_257490346.1">
    <property type="nucleotide sequence ID" value="NZ_JANJZL010000003.1"/>
</dbReference>